<keyword evidence="5" id="KW-1185">Reference proteome</keyword>
<accession>A0AAD8Z539</accession>
<evidence type="ECO:0000313" key="4">
    <source>
        <dbReference type="EMBL" id="KAK1793303.1"/>
    </source>
</evidence>
<dbReference type="PRINTS" id="PR00412">
    <property type="entry name" value="EPOXHYDRLASE"/>
</dbReference>
<name>A0AAD8Z539_9TELE</name>
<dbReference type="PRINTS" id="PR00111">
    <property type="entry name" value="ABHYDROLASE"/>
</dbReference>
<reference evidence="4" key="1">
    <citation type="submission" date="2023-03" db="EMBL/GenBank/DDBJ databases">
        <title>Electrophorus voltai genome.</title>
        <authorList>
            <person name="Bian C."/>
        </authorList>
    </citation>
    <scope>NUCLEOTIDE SEQUENCE</scope>
    <source>
        <strain evidence="4">CB-2022</strain>
        <tissue evidence="4">Muscle</tissue>
    </source>
</reference>
<dbReference type="NCBIfam" id="TIGR01509">
    <property type="entry name" value="HAD-SF-IA-v3"/>
    <property type="match status" value="1"/>
</dbReference>
<dbReference type="InterPro" id="IPR023214">
    <property type="entry name" value="HAD_sf"/>
</dbReference>
<evidence type="ECO:0000259" key="3">
    <source>
        <dbReference type="Pfam" id="PF00561"/>
    </source>
</evidence>
<dbReference type="Pfam" id="PF00561">
    <property type="entry name" value="Abhydrolase_1"/>
    <property type="match status" value="1"/>
</dbReference>
<evidence type="ECO:0000256" key="2">
    <source>
        <dbReference type="ARBA" id="ARBA00038334"/>
    </source>
</evidence>
<dbReference type="Gene3D" id="1.10.150.240">
    <property type="entry name" value="Putative phosphatase, domain 2"/>
    <property type="match status" value="1"/>
</dbReference>
<dbReference type="InterPro" id="IPR029058">
    <property type="entry name" value="AB_hydrolase_fold"/>
</dbReference>
<evidence type="ECO:0000256" key="1">
    <source>
        <dbReference type="ARBA" id="ARBA00022801"/>
    </source>
</evidence>
<dbReference type="InterPro" id="IPR023198">
    <property type="entry name" value="PGP-like_dom2"/>
</dbReference>
<organism evidence="4 5">
    <name type="scientific">Electrophorus voltai</name>
    <dbReference type="NCBI Taxonomy" id="2609070"/>
    <lineage>
        <taxon>Eukaryota</taxon>
        <taxon>Metazoa</taxon>
        <taxon>Chordata</taxon>
        <taxon>Craniata</taxon>
        <taxon>Vertebrata</taxon>
        <taxon>Euteleostomi</taxon>
        <taxon>Actinopterygii</taxon>
        <taxon>Neopterygii</taxon>
        <taxon>Teleostei</taxon>
        <taxon>Ostariophysi</taxon>
        <taxon>Gymnotiformes</taxon>
        <taxon>Gymnotoidei</taxon>
        <taxon>Gymnotidae</taxon>
        <taxon>Electrophorus</taxon>
    </lineage>
</organism>
<dbReference type="SUPFAM" id="SSF53474">
    <property type="entry name" value="alpha/beta-Hydrolases"/>
    <property type="match status" value="1"/>
</dbReference>
<protein>
    <recommendedName>
        <fullName evidence="3">AB hydrolase-1 domain-containing protein</fullName>
    </recommendedName>
</protein>
<dbReference type="Gene3D" id="3.40.50.1000">
    <property type="entry name" value="HAD superfamily/HAD-like"/>
    <property type="match status" value="1"/>
</dbReference>
<dbReference type="GO" id="GO:0004301">
    <property type="term" value="F:epoxide hydrolase activity"/>
    <property type="evidence" value="ECO:0007669"/>
    <property type="project" value="UniProtKB-ARBA"/>
</dbReference>
<dbReference type="Gene3D" id="3.40.50.1820">
    <property type="entry name" value="alpha/beta hydrolase"/>
    <property type="match status" value="1"/>
</dbReference>
<sequence>MSKVVLFGLWGGVITPRPLESFQKFENFMNLPKDFISSTIVKGGSENALARAEKGKLTFVQMVSELEAECQIEAESRGLSLPAEFSAQKLFDELRCVEFSRMVLNAAATLRGHGILTCVLANLWVDDSLQRDNTAKVLSVLARHFDFVLRSCDIGARLPEPTMFQTALNKLDVKPQQAIWLDVDEESVQAAKNLGITAVHITDISEALKKLEKLARLELSEEKMPLSCTPEEVIHGYVTIKPGVKIHYVEMGDGPPVLLCHGFPENWFSWRYQIPALADAGFRVIAPDMKGYGDSTASPDIQEYSQEKILQDLVTFLDKLGLAQVTLVGHDWGGVVAWNMAQCHPERLRAVASLNTPLFPMDPNKDPMERLKSIPIFEYQIYFQEPGVAEAELEKDLTRTFKLLFSASSETDTHPQVDMTGICKRGGLFVGLPEEVPRSALLSETALQYYVQQYSKQGFRNRPVLNGFEKLHASVPLLRKCFVQGDHLTGIGTWRGTGDGCVPGHGARQILIPALMVTAEKDRILLPIFTTGMENMIPNLTRGNIENCGHWTQMERPLEVNKILISWLTETHQKASISISPKLR</sequence>
<feature type="domain" description="AB hydrolase-1" evidence="3">
    <location>
        <begin position="255"/>
        <end position="557"/>
    </location>
</feature>
<comment type="similarity">
    <text evidence="2">Belongs to the AB hydrolase superfamily. Epoxide hydrolase family.</text>
</comment>
<dbReference type="SUPFAM" id="SSF56784">
    <property type="entry name" value="HAD-like"/>
    <property type="match status" value="1"/>
</dbReference>
<dbReference type="Proteomes" id="UP001239994">
    <property type="component" value="Unassembled WGS sequence"/>
</dbReference>
<dbReference type="AlphaFoldDB" id="A0AAD8Z539"/>
<dbReference type="PANTHER" id="PTHR43329">
    <property type="entry name" value="EPOXIDE HYDROLASE"/>
    <property type="match status" value="1"/>
</dbReference>
<dbReference type="InterPro" id="IPR000639">
    <property type="entry name" value="Epox_hydrolase-like"/>
</dbReference>
<evidence type="ECO:0000313" key="5">
    <source>
        <dbReference type="Proteomes" id="UP001239994"/>
    </source>
</evidence>
<dbReference type="InterPro" id="IPR000073">
    <property type="entry name" value="AB_hydrolase_1"/>
</dbReference>
<dbReference type="InterPro" id="IPR006439">
    <property type="entry name" value="HAD-SF_hydro_IA"/>
</dbReference>
<dbReference type="EMBL" id="JAROKS010000018">
    <property type="protein sequence ID" value="KAK1793303.1"/>
    <property type="molecule type" value="Genomic_DNA"/>
</dbReference>
<comment type="caution">
    <text evidence="4">The sequence shown here is derived from an EMBL/GenBank/DDBJ whole genome shotgun (WGS) entry which is preliminary data.</text>
</comment>
<dbReference type="InterPro" id="IPR036412">
    <property type="entry name" value="HAD-like_sf"/>
</dbReference>
<proteinExistence type="inferred from homology"/>
<gene>
    <name evidence="4" type="ORF">P4O66_011691</name>
</gene>
<dbReference type="CDD" id="cd02603">
    <property type="entry name" value="HAD_sEH-N_like"/>
    <property type="match status" value="1"/>
</dbReference>
<keyword evidence="1" id="KW-0378">Hydrolase</keyword>